<protein>
    <recommendedName>
        <fullName evidence="2">RNase H type-1 domain-containing protein</fullName>
    </recommendedName>
</protein>
<dbReference type="PANTHER" id="PTHR34146">
    <property type="entry name" value="POLYNUCLEOTIDYL TRANSFERASE, RIBONUCLEASE H-LIKE SUPERFAMILY PROTEIN-RELATED"/>
    <property type="match status" value="1"/>
</dbReference>
<feature type="signal peptide" evidence="1">
    <location>
        <begin position="1"/>
        <end position="26"/>
    </location>
</feature>
<sequence length="251" mass="28625">MKKFPESSKFFGALFSLLEIFSGTQSFGNSEKEAIEVILQIQIIQQEGEDKLCRNHTSDGNCNTKSAYKEVMKHRYQTVAQDKIIPPRVKTFVWRLLVGALPTSLRLSWRMKDYLPTAPDAMLTTYTNINNVLVNQEHCRTQDLEMEQSGNQIERRRKCPSIPGGIRCYIDASWTTESTGLGLFIMATTLNAQSILQAELIALQLAMEVALFLDLENTIFLTDNEVIARTMTTRQFDQDPGHWSIRPWLSI</sequence>
<dbReference type="HOGENOM" id="CLU_1108507_0_0_1"/>
<evidence type="ECO:0000256" key="1">
    <source>
        <dbReference type="SAM" id="SignalP"/>
    </source>
</evidence>
<dbReference type="PANTHER" id="PTHR34146:SF3">
    <property type="entry name" value="POLYNUCLEOTIDYL TRANSFERASE, RIBONUCLEASE H-LIKE SUPERFAMILY PROTEIN"/>
    <property type="match status" value="1"/>
</dbReference>
<dbReference type="EnsemblPlants" id="OB05G15130.1">
    <property type="protein sequence ID" value="OB05G15130.1"/>
    <property type="gene ID" value="OB05G15130"/>
</dbReference>
<evidence type="ECO:0000313" key="3">
    <source>
        <dbReference type="EnsemblPlants" id="OB05G15130.1"/>
    </source>
</evidence>
<keyword evidence="4" id="KW-1185">Reference proteome</keyword>
<name>J3M4I9_ORYBR</name>
<dbReference type="GO" id="GO:0004523">
    <property type="term" value="F:RNA-DNA hybrid ribonuclease activity"/>
    <property type="evidence" value="ECO:0007669"/>
    <property type="project" value="InterPro"/>
</dbReference>
<dbReference type="SUPFAM" id="SSF53098">
    <property type="entry name" value="Ribonuclease H-like"/>
    <property type="match status" value="1"/>
</dbReference>
<proteinExistence type="predicted"/>
<dbReference type="GO" id="GO:0003676">
    <property type="term" value="F:nucleic acid binding"/>
    <property type="evidence" value="ECO:0007669"/>
    <property type="project" value="InterPro"/>
</dbReference>
<feature type="domain" description="RNase H type-1" evidence="2">
    <location>
        <begin position="180"/>
        <end position="236"/>
    </location>
</feature>
<reference evidence="3" key="1">
    <citation type="journal article" date="2013" name="Nat. Commun.">
        <title>Whole-genome sequencing of Oryza brachyantha reveals mechanisms underlying Oryza genome evolution.</title>
        <authorList>
            <person name="Chen J."/>
            <person name="Huang Q."/>
            <person name="Gao D."/>
            <person name="Wang J."/>
            <person name="Lang Y."/>
            <person name="Liu T."/>
            <person name="Li B."/>
            <person name="Bai Z."/>
            <person name="Luis Goicoechea J."/>
            <person name="Liang C."/>
            <person name="Chen C."/>
            <person name="Zhang W."/>
            <person name="Sun S."/>
            <person name="Liao Y."/>
            <person name="Zhang X."/>
            <person name="Yang L."/>
            <person name="Song C."/>
            <person name="Wang M."/>
            <person name="Shi J."/>
            <person name="Liu G."/>
            <person name="Liu J."/>
            <person name="Zhou H."/>
            <person name="Zhou W."/>
            <person name="Yu Q."/>
            <person name="An N."/>
            <person name="Chen Y."/>
            <person name="Cai Q."/>
            <person name="Wang B."/>
            <person name="Liu B."/>
            <person name="Min J."/>
            <person name="Huang Y."/>
            <person name="Wu H."/>
            <person name="Li Z."/>
            <person name="Zhang Y."/>
            <person name="Yin Y."/>
            <person name="Song W."/>
            <person name="Jiang J."/>
            <person name="Jackson S.A."/>
            <person name="Wing R.A."/>
            <person name="Wang J."/>
            <person name="Chen M."/>
        </authorList>
    </citation>
    <scope>NUCLEOTIDE SEQUENCE [LARGE SCALE GENOMIC DNA]</scope>
    <source>
        <strain evidence="3">cv. IRGC 101232</strain>
    </source>
</reference>
<dbReference type="InterPro" id="IPR002156">
    <property type="entry name" value="RNaseH_domain"/>
</dbReference>
<dbReference type="AlphaFoldDB" id="J3M4I9"/>
<evidence type="ECO:0000313" key="4">
    <source>
        <dbReference type="Proteomes" id="UP000006038"/>
    </source>
</evidence>
<accession>J3M4I9</accession>
<dbReference type="Pfam" id="PF13456">
    <property type="entry name" value="RVT_3"/>
    <property type="match status" value="1"/>
</dbReference>
<evidence type="ECO:0000259" key="2">
    <source>
        <dbReference type="Pfam" id="PF13456"/>
    </source>
</evidence>
<dbReference type="Proteomes" id="UP000006038">
    <property type="component" value="Chromosome 5"/>
</dbReference>
<feature type="chain" id="PRO_5003773138" description="RNase H type-1 domain-containing protein" evidence="1">
    <location>
        <begin position="27"/>
        <end position="251"/>
    </location>
</feature>
<dbReference type="InterPro" id="IPR012337">
    <property type="entry name" value="RNaseH-like_sf"/>
</dbReference>
<keyword evidence="1" id="KW-0732">Signal</keyword>
<reference evidence="3" key="2">
    <citation type="submission" date="2013-04" db="UniProtKB">
        <authorList>
            <consortium name="EnsemblPlants"/>
        </authorList>
    </citation>
    <scope>IDENTIFICATION</scope>
</reference>
<dbReference type="Gramene" id="OB05G15130.1">
    <property type="protein sequence ID" value="OB05G15130.1"/>
    <property type="gene ID" value="OB05G15130"/>
</dbReference>
<organism evidence="3">
    <name type="scientific">Oryza brachyantha</name>
    <name type="common">malo sina</name>
    <dbReference type="NCBI Taxonomy" id="4533"/>
    <lineage>
        <taxon>Eukaryota</taxon>
        <taxon>Viridiplantae</taxon>
        <taxon>Streptophyta</taxon>
        <taxon>Embryophyta</taxon>
        <taxon>Tracheophyta</taxon>
        <taxon>Spermatophyta</taxon>
        <taxon>Magnoliopsida</taxon>
        <taxon>Liliopsida</taxon>
        <taxon>Poales</taxon>
        <taxon>Poaceae</taxon>
        <taxon>BOP clade</taxon>
        <taxon>Oryzoideae</taxon>
        <taxon>Oryzeae</taxon>
        <taxon>Oryzinae</taxon>
        <taxon>Oryza</taxon>
    </lineage>
</organism>